<name>A0A9W7EBP7_9STRA</name>
<protein>
    <submittedName>
        <fullName evidence="2">Uncharacterized protein</fullName>
    </submittedName>
</protein>
<feature type="transmembrane region" description="Helical" evidence="1">
    <location>
        <begin position="1160"/>
        <end position="1182"/>
    </location>
</feature>
<dbReference type="SUPFAM" id="SSF55961">
    <property type="entry name" value="Bet v1-like"/>
    <property type="match status" value="3"/>
</dbReference>
<keyword evidence="1" id="KW-1133">Transmembrane helix</keyword>
<accession>A0A9W7EBP7</accession>
<dbReference type="EMBL" id="BRXW01000650">
    <property type="protein sequence ID" value="GMH72185.1"/>
    <property type="molecule type" value="Genomic_DNA"/>
</dbReference>
<evidence type="ECO:0000313" key="3">
    <source>
        <dbReference type="Proteomes" id="UP001165122"/>
    </source>
</evidence>
<sequence length="1284" mass="147208">MLNEVVPGCFATFYEGEVLDEKRLENWMKEERGSLTGEEVEIKNNVQKMLSKHTQWIRIKSSLNSTIQKFTSTSGDEVWGKATAKIDCSAFKALAWMWHLTAYERLKLHVAENGSIPRFGFTSPTQPHTIYQVVCKRFPIPFKHRIFYARQIWWHDEEEKTYYLAHVPSDFEIKFGAGHKSHSVPSDYVKALTTGLIKFKVLNNNVCEYTHHIHVDVGGSLPQRLIDYKISANLDVALELQLKYHRMPEVVDTEIREKFVEKIINQTSSETEKARSVASENATELLTERQWFPMRSGDPLTSFLCSRTISGEMTGKAKSVLDTSPELALAWWFDYCSNERMSIHRLSKNSAKLIVSTEDYDDQTIATIKHVPWPFWKREFVCRQVCWKDDEEEGAYFMSNESVSCENMDVDYGSSMNAVRGVVRQLVKFSRLGNNPNQTQIELIQFISSRGSLPRILENMKFKESLKPILDAKARFSRDDNIDLRNRTAMAHLLFENNVRLNDREKKIVEDVKTRFDDIHPESFRDIEGSDAYIKMSVSKQGKISIVRATTSYDGTLEEVAADVFNHVSMASRDSAKSFYLFGGLYLDHHPVSPGYSKFWQIAKPRSGKPRELVAKCLCYRDSVHELTIVVESYECNEHPKVKKYDRISARMLFKLKEGVSEVMESDGGGEIAHTIITAFAEFDLNNSVGLGKGKFRAELEASRHALEFLETSRNKDFDRGVDVDRAQRSRDMRLFEKADEEKYSASEDVTLASANSLFNLFKDAKFKKEKGVKEALKKDKKGHFWGCYETMVSADAEECLAFQWNVMSRASEKADTLVKKIIETKNAHNFTLCSLKAVHFAGVSNREFMNNFIYKKIGKNEWVLSISPVDKESPAIKHIQSAKLRPQKRGAISLTRSISEVANEHRVRAKTTGCWIFKQKGEKKTQVKFVSHINPGGKSGSIGGVAQKFYMKYQMKRVLFLKDYFLRLKLYNELAEDEGEQLADLFTTKTRLRVGKSSSLDEARVIDVVEHYKSMKELVALHPWFEPMMIEVMKNELCPNEVCETALPYLSKLEGKLIGKSLSLQLACNLSPDHATDSWLLQYPAMIQFERENIWFRPMIVRIGQHILRNVAWGMRLRVMTGGFLSFTDQFSDVYMLTRFFDRGRDDTRSQDDRDDQIFYGWCILGMVLANWFIQGVVAFLQHRSRLGKPFFKDLLWTFSGAKPVVDAWRVASGHKRQADELLDPLQNLVSTRVIECFTECLPGSVLQTYAYIRNGHSKAALTSIFLSAMTTACQPILILHGL</sequence>
<keyword evidence="1" id="KW-0472">Membrane</keyword>
<comment type="caution">
    <text evidence="2">The sequence shown here is derived from an EMBL/GenBank/DDBJ whole genome shotgun (WGS) entry which is preliminary data.</text>
</comment>
<dbReference type="Gene3D" id="3.30.530.20">
    <property type="match status" value="3"/>
</dbReference>
<gene>
    <name evidence="2" type="ORF">TrLO_g7140</name>
</gene>
<proteinExistence type="predicted"/>
<reference evidence="3" key="1">
    <citation type="journal article" date="2023" name="Commun. Biol.">
        <title>Genome analysis of Parmales, the sister group of diatoms, reveals the evolutionary specialization of diatoms from phago-mixotrophs to photoautotrophs.</title>
        <authorList>
            <person name="Ban H."/>
            <person name="Sato S."/>
            <person name="Yoshikawa S."/>
            <person name="Yamada K."/>
            <person name="Nakamura Y."/>
            <person name="Ichinomiya M."/>
            <person name="Sato N."/>
            <person name="Blanc-Mathieu R."/>
            <person name="Endo H."/>
            <person name="Kuwata A."/>
            <person name="Ogata H."/>
        </authorList>
    </citation>
    <scope>NUCLEOTIDE SEQUENCE [LARGE SCALE GENOMIC DNA]</scope>
    <source>
        <strain evidence="3">NIES 3700</strain>
    </source>
</reference>
<dbReference type="InterPro" id="IPR023393">
    <property type="entry name" value="START-like_dom_sf"/>
</dbReference>
<organism evidence="2 3">
    <name type="scientific">Triparma laevis f. longispina</name>
    <dbReference type="NCBI Taxonomy" id="1714387"/>
    <lineage>
        <taxon>Eukaryota</taxon>
        <taxon>Sar</taxon>
        <taxon>Stramenopiles</taxon>
        <taxon>Ochrophyta</taxon>
        <taxon>Bolidophyceae</taxon>
        <taxon>Parmales</taxon>
        <taxon>Triparmaceae</taxon>
        <taxon>Triparma</taxon>
    </lineage>
</organism>
<dbReference type="Proteomes" id="UP001165122">
    <property type="component" value="Unassembled WGS sequence"/>
</dbReference>
<keyword evidence="3" id="KW-1185">Reference proteome</keyword>
<evidence type="ECO:0000313" key="2">
    <source>
        <dbReference type="EMBL" id="GMH72185.1"/>
    </source>
</evidence>
<keyword evidence="1" id="KW-0812">Transmembrane</keyword>
<evidence type="ECO:0000256" key="1">
    <source>
        <dbReference type="SAM" id="Phobius"/>
    </source>
</evidence>
<dbReference type="OrthoDB" id="10405321at2759"/>